<dbReference type="Proteomes" id="UP001165960">
    <property type="component" value="Unassembled WGS sequence"/>
</dbReference>
<name>A0ACC2UTB1_9FUNG</name>
<comment type="caution">
    <text evidence="1">The sequence shown here is derived from an EMBL/GenBank/DDBJ whole genome shotgun (WGS) entry which is preliminary data.</text>
</comment>
<gene>
    <name evidence="1" type="ORF">DSO57_1008810</name>
</gene>
<evidence type="ECO:0000313" key="2">
    <source>
        <dbReference type="Proteomes" id="UP001165960"/>
    </source>
</evidence>
<keyword evidence="2" id="KW-1185">Reference proteome</keyword>
<protein>
    <submittedName>
        <fullName evidence="1">Uncharacterized protein</fullName>
    </submittedName>
</protein>
<sequence>MKLFGLIAAHLAFISADQLNRSSPSFTAIPDGPKPGSAALVGIINQETPVSHRIDDENDILNQPTKQEFVFGMGMSPNRTLTRNPNHTSASEAILPSLCLLFITVSSGL</sequence>
<reference evidence="1" key="1">
    <citation type="submission" date="2022-04" db="EMBL/GenBank/DDBJ databases">
        <title>Genome of the entomopathogenic fungus Entomophthora muscae.</title>
        <authorList>
            <person name="Elya C."/>
            <person name="Lovett B.R."/>
            <person name="Lee E."/>
            <person name="Macias A.M."/>
            <person name="Hajek A.E."/>
            <person name="De Bivort B.L."/>
            <person name="Kasson M.T."/>
            <person name="De Fine Licht H.H."/>
            <person name="Stajich J.E."/>
        </authorList>
    </citation>
    <scope>NUCLEOTIDE SEQUENCE</scope>
    <source>
        <strain evidence="1">Berkeley</strain>
    </source>
</reference>
<evidence type="ECO:0000313" key="1">
    <source>
        <dbReference type="EMBL" id="KAJ9089851.1"/>
    </source>
</evidence>
<organism evidence="1 2">
    <name type="scientific">Entomophthora muscae</name>
    <dbReference type="NCBI Taxonomy" id="34485"/>
    <lineage>
        <taxon>Eukaryota</taxon>
        <taxon>Fungi</taxon>
        <taxon>Fungi incertae sedis</taxon>
        <taxon>Zoopagomycota</taxon>
        <taxon>Entomophthoromycotina</taxon>
        <taxon>Entomophthoromycetes</taxon>
        <taxon>Entomophthorales</taxon>
        <taxon>Entomophthoraceae</taxon>
        <taxon>Entomophthora</taxon>
    </lineage>
</organism>
<proteinExistence type="predicted"/>
<accession>A0ACC2UTB1</accession>
<dbReference type="EMBL" id="QTSX02000027">
    <property type="protein sequence ID" value="KAJ9089851.1"/>
    <property type="molecule type" value="Genomic_DNA"/>
</dbReference>